<dbReference type="InterPro" id="IPR008995">
    <property type="entry name" value="Mo/tungstate-bd_C_term_dom"/>
</dbReference>
<dbReference type="Gene3D" id="3.40.50.300">
    <property type="entry name" value="P-loop containing nucleotide triphosphate hydrolases"/>
    <property type="match status" value="1"/>
</dbReference>
<keyword evidence="8" id="KW-0762">Sugar transport</keyword>
<dbReference type="InterPro" id="IPR047641">
    <property type="entry name" value="ABC_transpr_MalK/UgpC-like"/>
</dbReference>
<keyword evidence="3" id="KW-0813">Transport</keyword>
<keyword evidence="4" id="KW-0997">Cell inner membrane</keyword>
<dbReference type="PROSITE" id="PS00211">
    <property type="entry name" value="ABC_TRANSPORTER_1"/>
    <property type="match status" value="1"/>
</dbReference>
<evidence type="ECO:0000256" key="5">
    <source>
        <dbReference type="ARBA" id="ARBA00022741"/>
    </source>
</evidence>
<dbReference type="PANTHER" id="PTHR43875:SF1">
    <property type="entry name" value="OSMOPROTECTIVE COMPOUNDS UPTAKE ATP-BINDING PROTEIN GGTA"/>
    <property type="match status" value="1"/>
</dbReference>
<feature type="domain" description="ABC transporter" evidence="7">
    <location>
        <begin position="4"/>
        <end position="234"/>
    </location>
</feature>
<sequence length="356" mass="38069">MASVTLSNVQKSYGSLGVIHGVRLSIEDGEFIALVGPSGCGKSTLLRMIAGLEEITEGDVLIGGKVVNELTPRERNIAMVFQSYALYPHMTVAENMGFNLRLSGASKPVIAERVNEAARMLDLVPLLDRKPAQLSGGQRQRVAMGRAVVRNPAVFLFDEPLSNLDAKLRVQMRSEIKTLHQKVGTTSIYVTHDQIEAMTLADRIVVLNQGRVEQEGTPMELYKTPANLFVAAFIGSPAMNILDGTVDGGGGEAAARLGDGTAIRIAPDRKVKRGQAIKIGLRPEHLSPGTGGTALAGRTLLVEPTGAQTHVVFDLAGQPVTAIVDGEYPARYGARFEANIPAEQVHVFDRDSGVAL</sequence>
<evidence type="ECO:0000313" key="9">
    <source>
        <dbReference type="Proteomes" id="UP000192903"/>
    </source>
</evidence>
<dbReference type="NCBIfam" id="NF008653">
    <property type="entry name" value="PRK11650.1"/>
    <property type="match status" value="1"/>
</dbReference>
<dbReference type="InterPro" id="IPR012340">
    <property type="entry name" value="NA-bd_OB-fold"/>
</dbReference>
<name>A0A1X7D6B0_9HYPH</name>
<gene>
    <name evidence="8" type="ORF">SAMN02982989_5096</name>
</gene>
<dbReference type="InterPro" id="IPR017871">
    <property type="entry name" value="ABC_transporter-like_CS"/>
</dbReference>
<keyword evidence="4" id="KW-0472">Membrane</keyword>
<dbReference type="GO" id="GO:0008643">
    <property type="term" value="P:carbohydrate transport"/>
    <property type="evidence" value="ECO:0007669"/>
    <property type="project" value="InterPro"/>
</dbReference>
<dbReference type="AlphaFoldDB" id="A0A1X7D6B0"/>
<dbReference type="GO" id="GO:0016887">
    <property type="term" value="F:ATP hydrolysis activity"/>
    <property type="evidence" value="ECO:0007669"/>
    <property type="project" value="InterPro"/>
</dbReference>
<keyword evidence="9" id="KW-1185">Reference proteome</keyword>
<dbReference type="GO" id="GO:0140359">
    <property type="term" value="F:ABC-type transporter activity"/>
    <property type="evidence" value="ECO:0007669"/>
    <property type="project" value="InterPro"/>
</dbReference>
<dbReference type="InterPro" id="IPR003593">
    <property type="entry name" value="AAA+_ATPase"/>
</dbReference>
<comment type="subcellular location">
    <subcellularLocation>
        <location evidence="1">Cell inner membrane</location>
        <topology evidence="1">Peripheral membrane protein</topology>
    </subcellularLocation>
</comment>
<evidence type="ECO:0000256" key="1">
    <source>
        <dbReference type="ARBA" id="ARBA00004417"/>
    </source>
</evidence>
<dbReference type="Pfam" id="PF00005">
    <property type="entry name" value="ABC_tran"/>
    <property type="match status" value="1"/>
</dbReference>
<dbReference type="InterPro" id="IPR003439">
    <property type="entry name" value="ABC_transporter-like_ATP-bd"/>
</dbReference>
<dbReference type="EMBL" id="FXAF01000002">
    <property type="protein sequence ID" value="SMF09611.1"/>
    <property type="molecule type" value="Genomic_DNA"/>
</dbReference>
<dbReference type="PROSITE" id="PS50893">
    <property type="entry name" value="ABC_TRANSPORTER_2"/>
    <property type="match status" value="1"/>
</dbReference>
<dbReference type="RefSeq" id="WP_085420470.1">
    <property type="nucleotide sequence ID" value="NZ_FXAF01000002.1"/>
</dbReference>
<organism evidence="8 9">
    <name type="scientific">Xaviernesmea oryzae</name>
    <dbReference type="NCBI Taxonomy" id="464029"/>
    <lineage>
        <taxon>Bacteria</taxon>
        <taxon>Pseudomonadati</taxon>
        <taxon>Pseudomonadota</taxon>
        <taxon>Alphaproteobacteria</taxon>
        <taxon>Hyphomicrobiales</taxon>
        <taxon>Rhizobiaceae</taxon>
        <taxon>Rhizobium/Agrobacterium group</taxon>
        <taxon>Xaviernesmea</taxon>
    </lineage>
</organism>
<dbReference type="Gene3D" id="2.40.50.100">
    <property type="match status" value="1"/>
</dbReference>
<dbReference type="FunFam" id="3.40.50.300:FF:000042">
    <property type="entry name" value="Maltose/maltodextrin ABC transporter, ATP-binding protein"/>
    <property type="match status" value="1"/>
</dbReference>
<proteinExistence type="inferred from homology"/>
<dbReference type="InterPro" id="IPR040582">
    <property type="entry name" value="OB_MalK-like"/>
</dbReference>
<dbReference type="STRING" id="464029.SAMN02982989_5096"/>
<dbReference type="InterPro" id="IPR027417">
    <property type="entry name" value="P-loop_NTPase"/>
</dbReference>
<dbReference type="SUPFAM" id="SSF50331">
    <property type="entry name" value="MOP-like"/>
    <property type="match status" value="1"/>
</dbReference>
<dbReference type="Pfam" id="PF17912">
    <property type="entry name" value="OB_MalK"/>
    <property type="match status" value="1"/>
</dbReference>
<dbReference type="OrthoDB" id="8045127at2"/>
<dbReference type="SUPFAM" id="SSF52540">
    <property type="entry name" value="P-loop containing nucleoside triphosphate hydrolases"/>
    <property type="match status" value="1"/>
</dbReference>
<dbReference type="Proteomes" id="UP000192903">
    <property type="component" value="Unassembled WGS sequence"/>
</dbReference>
<dbReference type="GO" id="GO:0055052">
    <property type="term" value="C:ATP-binding cassette (ABC) transporter complex, substrate-binding subunit-containing"/>
    <property type="evidence" value="ECO:0007669"/>
    <property type="project" value="TreeGrafter"/>
</dbReference>
<evidence type="ECO:0000259" key="7">
    <source>
        <dbReference type="PROSITE" id="PS50893"/>
    </source>
</evidence>
<dbReference type="InterPro" id="IPR015855">
    <property type="entry name" value="ABC_transpr_MalK-like"/>
</dbReference>
<dbReference type="PANTHER" id="PTHR43875">
    <property type="entry name" value="MALTODEXTRIN IMPORT ATP-BINDING PROTEIN MSMX"/>
    <property type="match status" value="1"/>
</dbReference>
<evidence type="ECO:0000256" key="6">
    <source>
        <dbReference type="ARBA" id="ARBA00022840"/>
    </source>
</evidence>
<dbReference type="CDD" id="cd03301">
    <property type="entry name" value="ABC_MalK_N"/>
    <property type="match status" value="1"/>
</dbReference>
<evidence type="ECO:0000256" key="4">
    <source>
        <dbReference type="ARBA" id="ARBA00022519"/>
    </source>
</evidence>
<evidence type="ECO:0000256" key="2">
    <source>
        <dbReference type="ARBA" id="ARBA00005417"/>
    </source>
</evidence>
<protein>
    <submittedName>
        <fullName evidence="8">Multiple sugar transport system ATP-binding protein</fullName>
    </submittedName>
</protein>
<dbReference type="GO" id="GO:0005524">
    <property type="term" value="F:ATP binding"/>
    <property type="evidence" value="ECO:0007669"/>
    <property type="project" value="UniProtKB-KW"/>
</dbReference>
<evidence type="ECO:0000313" key="8">
    <source>
        <dbReference type="EMBL" id="SMF09611.1"/>
    </source>
</evidence>
<accession>A0A1X7D6B0</accession>
<dbReference type="Gene3D" id="2.40.50.140">
    <property type="entry name" value="Nucleic acid-binding proteins"/>
    <property type="match status" value="1"/>
</dbReference>
<evidence type="ECO:0000256" key="3">
    <source>
        <dbReference type="ARBA" id="ARBA00022448"/>
    </source>
</evidence>
<dbReference type="SMART" id="SM00382">
    <property type="entry name" value="AAA"/>
    <property type="match status" value="1"/>
</dbReference>
<keyword evidence="4" id="KW-1003">Cell membrane</keyword>
<keyword evidence="6 8" id="KW-0067">ATP-binding</keyword>
<comment type="similarity">
    <text evidence="2">Belongs to the ABC transporter superfamily.</text>
</comment>
<reference evidence="9" key="1">
    <citation type="submission" date="2017-04" db="EMBL/GenBank/DDBJ databases">
        <authorList>
            <person name="Varghese N."/>
            <person name="Submissions S."/>
        </authorList>
    </citation>
    <scope>NUCLEOTIDE SEQUENCE [LARGE SCALE GENOMIC DNA]</scope>
    <source>
        <strain evidence="9">B4P</strain>
    </source>
</reference>
<keyword evidence="5" id="KW-0547">Nucleotide-binding</keyword>